<dbReference type="InterPro" id="IPR000906">
    <property type="entry name" value="ZU5_dom"/>
</dbReference>
<feature type="compositionally biased region" description="Low complexity" evidence="1">
    <location>
        <begin position="101"/>
        <end position="113"/>
    </location>
</feature>
<dbReference type="OrthoDB" id="100767at2759"/>
<dbReference type="Pfam" id="PF00791">
    <property type="entry name" value="ZU5"/>
    <property type="match status" value="1"/>
</dbReference>
<organism evidence="3 4">
    <name type="scientific">Pomacea canaliculata</name>
    <name type="common">Golden apple snail</name>
    <dbReference type="NCBI Taxonomy" id="400727"/>
    <lineage>
        <taxon>Eukaryota</taxon>
        <taxon>Metazoa</taxon>
        <taxon>Spiralia</taxon>
        <taxon>Lophotrochozoa</taxon>
        <taxon>Mollusca</taxon>
        <taxon>Gastropoda</taxon>
        <taxon>Caenogastropoda</taxon>
        <taxon>Architaenioglossa</taxon>
        <taxon>Ampullarioidea</taxon>
        <taxon>Ampullariidae</taxon>
        <taxon>Pomacea</taxon>
    </lineage>
</organism>
<gene>
    <name evidence="3" type="ORF">C0Q70_03566</name>
</gene>
<dbReference type="Proteomes" id="UP000245119">
    <property type="component" value="Linkage Group LG2"/>
</dbReference>
<protein>
    <recommendedName>
        <fullName evidence="2">ZU5 domain-containing protein</fullName>
    </recommendedName>
</protein>
<feature type="compositionally biased region" description="Polar residues" evidence="1">
    <location>
        <begin position="50"/>
        <end position="65"/>
    </location>
</feature>
<feature type="compositionally biased region" description="Basic and acidic residues" evidence="1">
    <location>
        <begin position="139"/>
        <end position="148"/>
    </location>
</feature>
<dbReference type="AlphaFoldDB" id="A0A2T7PT29"/>
<reference evidence="3 4" key="1">
    <citation type="submission" date="2018-04" db="EMBL/GenBank/DDBJ databases">
        <title>The genome of golden apple snail Pomacea canaliculata provides insight into stress tolerance and invasive adaptation.</title>
        <authorList>
            <person name="Liu C."/>
            <person name="Liu B."/>
            <person name="Ren Y."/>
            <person name="Zhang Y."/>
            <person name="Wang H."/>
            <person name="Li S."/>
            <person name="Jiang F."/>
            <person name="Yin L."/>
            <person name="Zhang G."/>
            <person name="Qian W."/>
            <person name="Fan W."/>
        </authorList>
    </citation>
    <scope>NUCLEOTIDE SEQUENCE [LARGE SCALE GENOMIC DNA]</scope>
    <source>
        <strain evidence="3">SZHN2017</strain>
        <tissue evidence="3">Muscle</tissue>
    </source>
</reference>
<dbReference type="Gene3D" id="2.60.220.30">
    <property type="match status" value="1"/>
</dbReference>
<evidence type="ECO:0000256" key="1">
    <source>
        <dbReference type="SAM" id="MobiDB-lite"/>
    </source>
</evidence>
<sequence length="422" mass="46674">MDVLADVPEYYGDCDLASEDESQQDQKEDIRTDKSVTKCHVTESEDIEILTSSTLDTDPQCSSVPHPTIPDLSEASLPPNVKPDRSPDECRSGDTTENSDDISPSPGISPADGQNAETKSDQNSDEGCGVESDTNVEETQEKERRKCEASAPCSKKGAEDTEIQKDTNSKCYSFPFKINLDLREAAAVTPPQHIMESGCPRDDRTDEVSDTSDDTFSSPIFSDHWQVRGCFSAAGGRLQKQGSDVVLQVPAGAIEDNTKVTVHAAVCANDVYIKHKLQLPSTETIVSPLAEFKAGHDFCFQNHIQITLPTCLSSDYDVNLLHVYCITHGGQEEEINISKIQRLQDMTEAPDKEALEVYFYVNEERQVEVMTSHFSGYVCTYCGLCQNIGLEVYASPTYDDESVQVSVIAQLWDKIHIQTFDR</sequence>
<feature type="compositionally biased region" description="Basic and acidic residues" evidence="1">
    <location>
        <begin position="82"/>
        <end position="94"/>
    </location>
</feature>
<evidence type="ECO:0000313" key="3">
    <source>
        <dbReference type="EMBL" id="PVD36581.1"/>
    </source>
</evidence>
<comment type="caution">
    <text evidence="3">The sequence shown here is derived from an EMBL/GenBank/DDBJ whole genome shotgun (WGS) entry which is preliminary data.</text>
</comment>
<keyword evidence="4" id="KW-1185">Reference proteome</keyword>
<feature type="region of interest" description="Disordered" evidence="1">
    <location>
        <begin position="193"/>
        <end position="215"/>
    </location>
</feature>
<feature type="domain" description="ZU5" evidence="2">
    <location>
        <begin position="228"/>
        <end position="317"/>
    </location>
</feature>
<evidence type="ECO:0000313" key="4">
    <source>
        <dbReference type="Proteomes" id="UP000245119"/>
    </source>
</evidence>
<evidence type="ECO:0000259" key="2">
    <source>
        <dbReference type="Pfam" id="PF00791"/>
    </source>
</evidence>
<accession>A0A2T7PT29</accession>
<name>A0A2T7PT29_POMCA</name>
<feature type="region of interest" description="Disordered" evidence="1">
    <location>
        <begin position="1"/>
        <end position="162"/>
    </location>
</feature>
<feature type="compositionally biased region" description="Basic and acidic residues" evidence="1">
    <location>
        <begin position="24"/>
        <end position="43"/>
    </location>
</feature>
<proteinExistence type="predicted"/>
<dbReference type="EMBL" id="PZQS01000002">
    <property type="protein sequence ID" value="PVD36581.1"/>
    <property type="molecule type" value="Genomic_DNA"/>
</dbReference>